<accession>A0AAV4SQL5</accession>
<dbReference type="Proteomes" id="UP001054945">
    <property type="component" value="Unassembled WGS sequence"/>
</dbReference>
<gene>
    <name evidence="1" type="ORF">CEXT_583681</name>
</gene>
<name>A0AAV4SQL5_CAEEX</name>
<evidence type="ECO:0000313" key="2">
    <source>
        <dbReference type="Proteomes" id="UP001054945"/>
    </source>
</evidence>
<protein>
    <submittedName>
        <fullName evidence="1">Uncharacterized protein</fullName>
    </submittedName>
</protein>
<comment type="caution">
    <text evidence="1">The sequence shown here is derived from an EMBL/GenBank/DDBJ whole genome shotgun (WGS) entry which is preliminary data.</text>
</comment>
<sequence length="97" mass="11807">MYNGWGKNMRHHFQLLQKQHSLHEEKKKISQLHRLTCSCCPCSSMSHEYWNYFQSVPSSTFNSIVTPLKGHQEPVAWHTVRYGFMHYHWLRNKQYHF</sequence>
<dbReference type="AlphaFoldDB" id="A0AAV4SQL5"/>
<proteinExistence type="predicted"/>
<organism evidence="1 2">
    <name type="scientific">Caerostris extrusa</name>
    <name type="common">Bark spider</name>
    <name type="synonym">Caerostris bankana</name>
    <dbReference type="NCBI Taxonomy" id="172846"/>
    <lineage>
        <taxon>Eukaryota</taxon>
        <taxon>Metazoa</taxon>
        <taxon>Ecdysozoa</taxon>
        <taxon>Arthropoda</taxon>
        <taxon>Chelicerata</taxon>
        <taxon>Arachnida</taxon>
        <taxon>Araneae</taxon>
        <taxon>Araneomorphae</taxon>
        <taxon>Entelegynae</taxon>
        <taxon>Araneoidea</taxon>
        <taxon>Araneidae</taxon>
        <taxon>Caerostris</taxon>
    </lineage>
</organism>
<keyword evidence="2" id="KW-1185">Reference proteome</keyword>
<reference evidence="1 2" key="1">
    <citation type="submission" date="2021-06" db="EMBL/GenBank/DDBJ databases">
        <title>Caerostris extrusa draft genome.</title>
        <authorList>
            <person name="Kono N."/>
            <person name="Arakawa K."/>
        </authorList>
    </citation>
    <scope>NUCLEOTIDE SEQUENCE [LARGE SCALE GENOMIC DNA]</scope>
</reference>
<evidence type="ECO:0000313" key="1">
    <source>
        <dbReference type="EMBL" id="GIY35156.1"/>
    </source>
</evidence>
<dbReference type="EMBL" id="BPLR01009866">
    <property type="protein sequence ID" value="GIY35156.1"/>
    <property type="molecule type" value="Genomic_DNA"/>
</dbReference>